<protein>
    <submittedName>
        <fullName evidence="1">Uncharacterized protein</fullName>
    </submittedName>
</protein>
<reference evidence="1" key="1">
    <citation type="submission" date="2018-11" db="EMBL/GenBank/DDBJ databases">
        <authorList>
            <consortium name="Pathogen Informatics"/>
        </authorList>
    </citation>
    <scope>NUCLEOTIDE SEQUENCE</scope>
</reference>
<dbReference type="Proteomes" id="UP000784294">
    <property type="component" value="Unassembled WGS sequence"/>
</dbReference>
<keyword evidence="2" id="KW-1185">Reference proteome</keyword>
<organism evidence="1 2">
    <name type="scientific">Protopolystoma xenopodis</name>
    <dbReference type="NCBI Taxonomy" id="117903"/>
    <lineage>
        <taxon>Eukaryota</taxon>
        <taxon>Metazoa</taxon>
        <taxon>Spiralia</taxon>
        <taxon>Lophotrochozoa</taxon>
        <taxon>Platyhelminthes</taxon>
        <taxon>Monogenea</taxon>
        <taxon>Polyopisthocotylea</taxon>
        <taxon>Polystomatidea</taxon>
        <taxon>Polystomatidae</taxon>
        <taxon>Protopolystoma</taxon>
    </lineage>
</organism>
<sequence>MVLLALPLQKVSPSVLPGDLPVLDCLFGTVNEQPPRWLAVSCPGQAKQPSNLSCWLSERAPIEIVTVPLVRQSEMQDAGASYDIEAGCPINRHAQTPHPYMIAFEK</sequence>
<accession>A0A448WWQ2</accession>
<proteinExistence type="predicted"/>
<dbReference type="EMBL" id="CAAALY010054897">
    <property type="protein sequence ID" value="VEL22144.1"/>
    <property type="molecule type" value="Genomic_DNA"/>
</dbReference>
<name>A0A448WWQ2_9PLAT</name>
<evidence type="ECO:0000313" key="1">
    <source>
        <dbReference type="EMBL" id="VEL22144.1"/>
    </source>
</evidence>
<evidence type="ECO:0000313" key="2">
    <source>
        <dbReference type="Proteomes" id="UP000784294"/>
    </source>
</evidence>
<comment type="caution">
    <text evidence="1">The sequence shown here is derived from an EMBL/GenBank/DDBJ whole genome shotgun (WGS) entry which is preliminary data.</text>
</comment>
<gene>
    <name evidence="1" type="ORF">PXEA_LOCUS15584</name>
</gene>
<dbReference type="AlphaFoldDB" id="A0A448WWQ2"/>